<feature type="signal peptide" evidence="7">
    <location>
        <begin position="1"/>
        <end position="30"/>
    </location>
</feature>
<dbReference type="GO" id="GO:0030313">
    <property type="term" value="C:cell envelope"/>
    <property type="evidence" value="ECO:0007669"/>
    <property type="project" value="UniProtKB-SubCell"/>
</dbReference>
<keyword evidence="10" id="KW-1185">Reference proteome</keyword>
<evidence type="ECO:0000313" key="9">
    <source>
        <dbReference type="EMBL" id="ASU82341.1"/>
    </source>
</evidence>
<proteinExistence type="predicted"/>
<evidence type="ECO:0000256" key="5">
    <source>
        <dbReference type="SAM" id="MobiDB-lite"/>
    </source>
</evidence>
<dbReference type="InterPro" id="IPR014756">
    <property type="entry name" value="Ig_E-set"/>
</dbReference>
<dbReference type="EMBL" id="CP022753">
    <property type="protein sequence ID" value="ASU82341.1"/>
    <property type="molecule type" value="Genomic_DNA"/>
</dbReference>
<dbReference type="Gene3D" id="2.60.40.1220">
    <property type="match status" value="1"/>
</dbReference>
<feature type="region of interest" description="Disordered" evidence="5">
    <location>
        <begin position="134"/>
        <end position="175"/>
    </location>
</feature>
<evidence type="ECO:0000256" key="4">
    <source>
        <dbReference type="ARBA" id="ARBA00023008"/>
    </source>
</evidence>
<comment type="subcellular location">
    <subcellularLocation>
        <location evidence="1">Cell envelope</location>
    </subcellularLocation>
</comment>
<feature type="transmembrane region" description="Helical" evidence="6">
    <location>
        <begin position="178"/>
        <end position="199"/>
    </location>
</feature>
<keyword evidence="6" id="KW-0812">Transmembrane</keyword>
<evidence type="ECO:0000259" key="8">
    <source>
        <dbReference type="Pfam" id="PF04234"/>
    </source>
</evidence>
<evidence type="ECO:0000256" key="6">
    <source>
        <dbReference type="SAM" id="Phobius"/>
    </source>
</evidence>
<dbReference type="GO" id="GO:0042597">
    <property type="term" value="C:periplasmic space"/>
    <property type="evidence" value="ECO:0007669"/>
    <property type="project" value="InterPro"/>
</dbReference>
<dbReference type="InterPro" id="IPR014755">
    <property type="entry name" value="Cu-Rt/internalin_Ig-like"/>
</dbReference>
<evidence type="ECO:0000256" key="2">
    <source>
        <dbReference type="ARBA" id="ARBA00022723"/>
    </source>
</evidence>
<dbReference type="RefSeq" id="WP_094932232.1">
    <property type="nucleotide sequence ID" value="NZ_CP022753.1"/>
</dbReference>
<keyword evidence="4" id="KW-0186">Copper</keyword>
<dbReference type="Pfam" id="PF04234">
    <property type="entry name" value="CopC"/>
    <property type="match status" value="1"/>
</dbReference>
<dbReference type="PROSITE" id="PS51318">
    <property type="entry name" value="TAT"/>
    <property type="match status" value="1"/>
</dbReference>
<keyword evidence="6" id="KW-0472">Membrane</keyword>
<dbReference type="PANTHER" id="PTHR34820:SF4">
    <property type="entry name" value="INNER MEMBRANE PROTEIN YEBZ"/>
    <property type="match status" value="1"/>
</dbReference>
<dbReference type="KEGG" id="ngv:CDO52_05655"/>
<dbReference type="GO" id="GO:0046688">
    <property type="term" value="P:response to copper ion"/>
    <property type="evidence" value="ECO:0007669"/>
    <property type="project" value="InterPro"/>
</dbReference>
<dbReference type="InterPro" id="IPR032694">
    <property type="entry name" value="CopC/D"/>
</dbReference>
<feature type="compositionally biased region" description="Acidic residues" evidence="5">
    <location>
        <begin position="134"/>
        <end position="143"/>
    </location>
</feature>
<evidence type="ECO:0000256" key="3">
    <source>
        <dbReference type="ARBA" id="ARBA00022729"/>
    </source>
</evidence>
<evidence type="ECO:0000256" key="7">
    <source>
        <dbReference type="SAM" id="SignalP"/>
    </source>
</evidence>
<name>A0A223S2J5_9ACTN</name>
<accession>A0A223S2J5</accession>
<keyword evidence="2" id="KW-0479">Metal-binding</keyword>
<keyword evidence="3 7" id="KW-0732">Signal</keyword>
<feature type="chain" id="PRO_5012940083" description="CopC domain-containing protein" evidence="7">
    <location>
        <begin position="31"/>
        <end position="213"/>
    </location>
</feature>
<evidence type="ECO:0000313" key="10">
    <source>
        <dbReference type="Proteomes" id="UP000215005"/>
    </source>
</evidence>
<dbReference type="OrthoDB" id="5242236at2"/>
<dbReference type="InterPro" id="IPR006311">
    <property type="entry name" value="TAT_signal"/>
</dbReference>
<gene>
    <name evidence="9" type="ORF">CDO52_05655</name>
</gene>
<dbReference type="Proteomes" id="UP000215005">
    <property type="component" value="Chromosome"/>
</dbReference>
<feature type="domain" description="CopC" evidence="8">
    <location>
        <begin position="34"/>
        <end position="127"/>
    </location>
</feature>
<sequence length="213" mass="21582">MPHTFTARRSAVTLASLTASLLLGIGLAPAALAHNALIDSSPKDGAKLDKAPEEVTLTFNADVNDGGNAIVVTGPDGDTYEEGDVRLDGPTAATDLRPLDAAGEYTIAYRIVSADGHPLEEKLTFSVSEEAVADNEAAAEDADTAAPSPDDTAGSDTQDGTSTDEGEPAASSDPMQSLGPVGAVIGGIAIIALIVILIIRMRGRQGGQDGADS</sequence>
<dbReference type="PANTHER" id="PTHR34820">
    <property type="entry name" value="INNER MEMBRANE PROTEIN YEBZ"/>
    <property type="match status" value="1"/>
</dbReference>
<protein>
    <recommendedName>
        <fullName evidence="8">CopC domain-containing protein</fullName>
    </recommendedName>
</protein>
<keyword evidence="6" id="KW-1133">Transmembrane helix</keyword>
<dbReference type="AlphaFoldDB" id="A0A223S2J5"/>
<dbReference type="InterPro" id="IPR007348">
    <property type="entry name" value="CopC_dom"/>
</dbReference>
<reference evidence="9 10" key="1">
    <citation type="submission" date="2017-08" db="EMBL/GenBank/DDBJ databases">
        <title>The complete genome sequence of Nocardiopsis gilva YIM 90087.</title>
        <authorList>
            <person name="Yin M."/>
            <person name="Tang S."/>
        </authorList>
    </citation>
    <scope>NUCLEOTIDE SEQUENCE [LARGE SCALE GENOMIC DNA]</scope>
    <source>
        <strain evidence="9 10">YIM 90087</strain>
    </source>
</reference>
<dbReference type="GO" id="GO:0005886">
    <property type="term" value="C:plasma membrane"/>
    <property type="evidence" value="ECO:0007669"/>
    <property type="project" value="TreeGrafter"/>
</dbReference>
<organism evidence="9 10">
    <name type="scientific">Nocardiopsis gilva YIM 90087</name>
    <dbReference type="NCBI Taxonomy" id="1235441"/>
    <lineage>
        <taxon>Bacteria</taxon>
        <taxon>Bacillati</taxon>
        <taxon>Actinomycetota</taxon>
        <taxon>Actinomycetes</taxon>
        <taxon>Streptosporangiales</taxon>
        <taxon>Nocardiopsidaceae</taxon>
        <taxon>Nocardiopsis</taxon>
    </lineage>
</organism>
<dbReference type="GO" id="GO:0005507">
    <property type="term" value="F:copper ion binding"/>
    <property type="evidence" value="ECO:0007669"/>
    <property type="project" value="InterPro"/>
</dbReference>
<evidence type="ECO:0000256" key="1">
    <source>
        <dbReference type="ARBA" id="ARBA00004196"/>
    </source>
</evidence>
<dbReference type="GO" id="GO:0006825">
    <property type="term" value="P:copper ion transport"/>
    <property type="evidence" value="ECO:0007669"/>
    <property type="project" value="InterPro"/>
</dbReference>
<dbReference type="SUPFAM" id="SSF81296">
    <property type="entry name" value="E set domains"/>
    <property type="match status" value="1"/>
</dbReference>